<accession>A0A8S4FU79</accession>
<gene>
    <name evidence="1" type="ORF">PLXY2_LOCUS9856</name>
</gene>
<dbReference type="Gene3D" id="2.40.70.10">
    <property type="entry name" value="Acid Proteases"/>
    <property type="match status" value="1"/>
</dbReference>
<dbReference type="Pfam" id="PF03564">
    <property type="entry name" value="DUF1759"/>
    <property type="match status" value="1"/>
</dbReference>
<organism evidence="1 2">
    <name type="scientific">Plutella xylostella</name>
    <name type="common">Diamondback moth</name>
    <name type="synonym">Plutella maculipennis</name>
    <dbReference type="NCBI Taxonomy" id="51655"/>
    <lineage>
        <taxon>Eukaryota</taxon>
        <taxon>Metazoa</taxon>
        <taxon>Ecdysozoa</taxon>
        <taxon>Arthropoda</taxon>
        <taxon>Hexapoda</taxon>
        <taxon>Insecta</taxon>
        <taxon>Pterygota</taxon>
        <taxon>Neoptera</taxon>
        <taxon>Endopterygota</taxon>
        <taxon>Lepidoptera</taxon>
        <taxon>Glossata</taxon>
        <taxon>Ditrysia</taxon>
        <taxon>Yponomeutoidea</taxon>
        <taxon>Plutellidae</taxon>
        <taxon>Plutella</taxon>
    </lineage>
</organism>
<dbReference type="AlphaFoldDB" id="A0A8S4FU79"/>
<proteinExistence type="predicted"/>
<dbReference type="InterPro" id="IPR021109">
    <property type="entry name" value="Peptidase_aspartic_dom_sf"/>
</dbReference>
<protein>
    <submittedName>
        <fullName evidence="1">(diamondback moth) hypothetical protein</fullName>
    </submittedName>
</protein>
<comment type="caution">
    <text evidence="1">The sequence shown here is derived from an EMBL/GenBank/DDBJ whole genome shotgun (WGS) entry which is preliminary data.</text>
</comment>
<dbReference type="PANTHER" id="PTHR47331">
    <property type="entry name" value="PHD-TYPE DOMAIN-CONTAINING PROTEIN"/>
    <property type="match status" value="1"/>
</dbReference>
<keyword evidence="2" id="KW-1185">Reference proteome</keyword>
<evidence type="ECO:0000313" key="2">
    <source>
        <dbReference type="Proteomes" id="UP000653454"/>
    </source>
</evidence>
<dbReference type="InterPro" id="IPR005312">
    <property type="entry name" value="DUF1759"/>
</dbReference>
<sequence>MLQLDYRESFEEQYFNLIAVAKCLLDDESPSSSAKCAPFTKIKLPDIKLPSFDGSYDRWLEFRNSYVTMIHERTDLDCIQKFHYLKSSLTGSASQVISALEFTADNYTYAWELLEKRFHNDRLLVHNHVKSLFNIHTVSKESPGQLRKLIDTVLRNLRALQTLHEPTSHWDTLLIYLIVTKLDESSEREWEQHKGTLLSNSESNKLKLDDLMTFLRNRADFLEMVNANQSNSKSTVKQVTTESKVVHEKKGSSQNNYVHSYVSTNKNKSTDKRSPRSCVMCNKSHPLFTCSYFLNIAVGERTKIVQQNGLCVNCLRAGHSVADCLFGPCRQCQQKHNSLLHTSTNQNDSSTRVLPDKVQESVSLSSTLGSQQTNTTSQSNDQLLNRVLLSTVLVDVAGDNNEYHTARALLDNGSEHNFISEKLSKRLNTKLIQSTLNVTGVGNKHTNTNHLCDITMRSKVQDYSTPLRCIVLSSITSHLPSTRVDVQNIRIPENIRLADPSFHVPSEVELLIGSDLFWDLIESGKIRLSSGTYLIDSKLGWLVSGPIPNTDLRMKYQVQCNFTQTIDSQLRQFCELEEIPNSKPSFTLDEQKCKDLFTSTTIREASGRFSVRMPLNEPVESLGDSNKIAEERLSSEKRLNLVSRGLNLDELGK</sequence>
<dbReference type="PANTHER" id="PTHR47331:SF5">
    <property type="entry name" value="RIBONUCLEASE H"/>
    <property type="match status" value="1"/>
</dbReference>
<reference evidence="1" key="1">
    <citation type="submission" date="2020-11" db="EMBL/GenBank/DDBJ databases">
        <authorList>
            <person name="Whiteford S."/>
        </authorList>
    </citation>
    <scope>NUCLEOTIDE SEQUENCE</scope>
</reference>
<dbReference type="Proteomes" id="UP000653454">
    <property type="component" value="Unassembled WGS sequence"/>
</dbReference>
<name>A0A8S4FU79_PLUXY</name>
<dbReference type="CDD" id="cd00303">
    <property type="entry name" value="retropepsin_like"/>
    <property type="match status" value="1"/>
</dbReference>
<evidence type="ECO:0000313" key="1">
    <source>
        <dbReference type="EMBL" id="CAG9130229.1"/>
    </source>
</evidence>
<dbReference type="EMBL" id="CAJHNJ030000040">
    <property type="protein sequence ID" value="CAG9130229.1"/>
    <property type="molecule type" value="Genomic_DNA"/>
</dbReference>